<protein>
    <submittedName>
        <fullName evidence="4">Short-chain dehydrogenase</fullName>
    </submittedName>
</protein>
<dbReference type="InterPro" id="IPR002347">
    <property type="entry name" value="SDR_fam"/>
</dbReference>
<evidence type="ECO:0000256" key="3">
    <source>
        <dbReference type="RuleBase" id="RU000363"/>
    </source>
</evidence>
<comment type="similarity">
    <text evidence="1 3">Belongs to the short-chain dehydrogenases/reductases (SDR) family.</text>
</comment>
<dbReference type="Proteomes" id="UP000183263">
    <property type="component" value="Unassembled WGS sequence"/>
</dbReference>
<dbReference type="CDD" id="cd05233">
    <property type="entry name" value="SDR_c"/>
    <property type="match status" value="1"/>
</dbReference>
<dbReference type="PRINTS" id="PR00080">
    <property type="entry name" value="SDRFAMILY"/>
</dbReference>
<dbReference type="Gene3D" id="3.40.50.720">
    <property type="entry name" value="NAD(P)-binding Rossmann-like Domain"/>
    <property type="match status" value="1"/>
</dbReference>
<organism evidence="4 5">
    <name type="scientific">Rhodococcus triatomae</name>
    <dbReference type="NCBI Taxonomy" id="300028"/>
    <lineage>
        <taxon>Bacteria</taxon>
        <taxon>Bacillati</taxon>
        <taxon>Actinomycetota</taxon>
        <taxon>Actinomycetes</taxon>
        <taxon>Mycobacteriales</taxon>
        <taxon>Nocardiaceae</taxon>
        <taxon>Rhodococcus</taxon>
    </lineage>
</organism>
<sequence>MSRWSEIRSWRSGAKKRRRLRDLEGALVVVTGAGSGIGRETALAFAAEGAIVVAADRDLETAQQTVALVDEHAANRGATAVFGGGAYAYAVDVADEDRVQRLASVVRAEHGVPDVVVNNAGIGYSGTFTATPQDAFEKVMDVNFWGVVYGCRAFAPMMIERGTGGQIVNLSSAAAFTPQKMLTAYATSKAAVYMFSDCLRGELVPHGIGVSTICPGIVHTNIVKTTGFAGVSAEKEAELQKKTDRFYDKRNYTPDRVAAQIVKAVKSGKSVLPVTPEARFGYVWNRIAPGGSRVAARFGLE</sequence>
<evidence type="ECO:0000313" key="4">
    <source>
        <dbReference type="EMBL" id="SDI08258.1"/>
    </source>
</evidence>
<dbReference type="OrthoDB" id="4690547at2"/>
<dbReference type="RefSeq" id="WP_072737516.1">
    <property type="nucleotide sequence ID" value="NZ_CP048813.1"/>
</dbReference>
<dbReference type="InterPro" id="IPR020904">
    <property type="entry name" value="Sc_DH/Rdtase_CS"/>
</dbReference>
<keyword evidence="2" id="KW-0560">Oxidoreductase</keyword>
<dbReference type="GO" id="GO:0016491">
    <property type="term" value="F:oxidoreductase activity"/>
    <property type="evidence" value="ECO:0007669"/>
    <property type="project" value="UniProtKB-KW"/>
</dbReference>
<keyword evidence="5" id="KW-1185">Reference proteome</keyword>
<evidence type="ECO:0000256" key="2">
    <source>
        <dbReference type="ARBA" id="ARBA00023002"/>
    </source>
</evidence>
<name>A0A1G8HNU7_9NOCA</name>
<dbReference type="PROSITE" id="PS00061">
    <property type="entry name" value="ADH_SHORT"/>
    <property type="match status" value="1"/>
</dbReference>
<dbReference type="SUPFAM" id="SSF51735">
    <property type="entry name" value="NAD(P)-binding Rossmann-fold domains"/>
    <property type="match status" value="1"/>
</dbReference>
<accession>A0A1G8HNU7</accession>
<dbReference type="InterPro" id="IPR036291">
    <property type="entry name" value="NAD(P)-bd_dom_sf"/>
</dbReference>
<proteinExistence type="inferred from homology"/>
<dbReference type="PANTHER" id="PTHR43391">
    <property type="entry name" value="RETINOL DEHYDROGENASE-RELATED"/>
    <property type="match status" value="1"/>
</dbReference>
<evidence type="ECO:0000256" key="1">
    <source>
        <dbReference type="ARBA" id="ARBA00006484"/>
    </source>
</evidence>
<gene>
    <name evidence="4" type="ORF">SAMN05444695_10519</name>
</gene>
<reference evidence="4 5" key="1">
    <citation type="submission" date="2016-10" db="EMBL/GenBank/DDBJ databases">
        <authorList>
            <person name="de Groot N.N."/>
        </authorList>
    </citation>
    <scope>NUCLEOTIDE SEQUENCE [LARGE SCALE GENOMIC DNA]</scope>
    <source>
        <strain evidence="4 5">DSM 44892</strain>
    </source>
</reference>
<dbReference type="EMBL" id="FNDN01000005">
    <property type="protein sequence ID" value="SDI08258.1"/>
    <property type="molecule type" value="Genomic_DNA"/>
</dbReference>
<dbReference type="PRINTS" id="PR00081">
    <property type="entry name" value="GDHRDH"/>
</dbReference>
<dbReference type="AlphaFoldDB" id="A0A1G8HNU7"/>
<dbReference type="PANTHER" id="PTHR43391:SF12">
    <property type="entry name" value="OXIDOREDUCTASE EPHD-RELATED"/>
    <property type="match status" value="1"/>
</dbReference>
<evidence type="ECO:0000313" key="5">
    <source>
        <dbReference type="Proteomes" id="UP000183263"/>
    </source>
</evidence>
<dbReference type="FunFam" id="3.40.50.720:FF:000084">
    <property type="entry name" value="Short-chain dehydrogenase reductase"/>
    <property type="match status" value="1"/>
</dbReference>
<dbReference type="Pfam" id="PF00106">
    <property type="entry name" value="adh_short"/>
    <property type="match status" value="1"/>
</dbReference>